<protein>
    <recommendedName>
        <fullName evidence="1">HTH cro/C1-type domain-containing protein</fullName>
    </recommendedName>
</protein>
<dbReference type="HOGENOM" id="CLU_036791_0_0_0"/>
<accession>B5YCA2</accession>
<evidence type="ECO:0000313" key="2">
    <source>
        <dbReference type="EMBL" id="ACI18580.1"/>
    </source>
</evidence>
<feature type="domain" description="HTH cro/C1-type" evidence="1">
    <location>
        <begin position="296"/>
        <end position="353"/>
    </location>
</feature>
<sequence>MYKKVPIIAYILFKYGNFSKPFLNLVLEEKLPEDWHHYFVAQKYKWRGEWNKSLEIIKKSLKKAEDNLTLFYLLQAELLYLSKLVKDESADKIFDELRKNFFKIPLLARRIIAPTLWSYSISNISYSGVSKVRLWSRDYVEDKTTYLFMLFNKANEENKRGNLSKAIKYYFQSIKIARDIPHPTGLIYSLNNSAWCLRDRHPLFALKLAEGALYYLGYFRENIESGFFVVDTLFHIQRKLKREDVFNMRDMVVTLYGKLPEGKGWGTKEHYKTLKEFFDVRKINLNIDVYENTDEVRNYLKKLFQGKNLSTLSEELKITKTNLSNLLRGRTLKIKGNTIRKIMEKYRENIDLFEAPFPIVNEFFKEKIRKEYFGKNRDKFIKLSTGERIIGVVSTYMSLINRDYFKRDNDIGSLVKIMERDFEGFLRIVDEDLYLMEFLNRIFRVDPIIEARKCLVLKFINVISEKRRVDFIKRYLELEEKDRNLIDVFVRNYVRYNLKWEMEPESNYFPEKFLKYYQLKKTPLILSIYYLDNKLQRKRLINLLDQMVL</sequence>
<dbReference type="AlphaFoldDB" id="B5YCA2"/>
<dbReference type="Proteomes" id="UP000001733">
    <property type="component" value="Chromosome"/>
</dbReference>
<dbReference type="InterPro" id="IPR019734">
    <property type="entry name" value="TPR_rpt"/>
</dbReference>
<keyword evidence="3" id="KW-1185">Reference proteome</keyword>
<dbReference type="eggNOG" id="COG1547">
    <property type="taxonomic scope" value="Bacteria"/>
</dbReference>
<organism evidence="2 3">
    <name type="scientific">Dictyoglomus thermophilum (strain ATCC 35947 / DSM 3960 / H-6-12)</name>
    <dbReference type="NCBI Taxonomy" id="309799"/>
    <lineage>
        <taxon>Bacteria</taxon>
        <taxon>Pseudomonadati</taxon>
        <taxon>Dictyoglomota</taxon>
        <taxon>Dictyoglomia</taxon>
        <taxon>Dictyoglomales</taxon>
        <taxon>Dictyoglomaceae</taxon>
        <taxon>Dictyoglomus</taxon>
    </lineage>
</organism>
<evidence type="ECO:0000313" key="3">
    <source>
        <dbReference type="Proteomes" id="UP000001733"/>
    </source>
</evidence>
<dbReference type="PaxDb" id="309799-DICTH_1955"/>
<gene>
    <name evidence="2" type="ordered locus">DICTH_1955</name>
</gene>
<dbReference type="KEGG" id="dth:DICTH_1955"/>
<evidence type="ECO:0000259" key="1">
    <source>
        <dbReference type="PROSITE" id="PS50943"/>
    </source>
</evidence>
<dbReference type="OrthoDB" id="9815113at2"/>
<dbReference type="EMBL" id="CP001146">
    <property type="protein sequence ID" value="ACI18580.1"/>
    <property type="molecule type" value="Genomic_DNA"/>
</dbReference>
<dbReference type="SMART" id="SM00028">
    <property type="entry name" value="TPR"/>
    <property type="match status" value="2"/>
</dbReference>
<dbReference type="STRING" id="309799.DICTH_1955"/>
<proteinExistence type="predicted"/>
<dbReference type="PROSITE" id="PS50943">
    <property type="entry name" value="HTH_CROC1"/>
    <property type="match status" value="1"/>
</dbReference>
<reference evidence="2 3" key="1">
    <citation type="journal article" date="2014" name="Genome Announc.">
        <title>Complete Genome Sequence of the Extreme Thermophile Dictyoglomus thermophilum H-6-12.</title>
        <authorList>
            <person name="Coil D.A."/>
            <person name="Badger J.H."/>
            <person name="Forberger H.C."/>
            <person name="Riggs F."/>
            <person name="Madupu R."/>
            <person name="Fedorova N."/>
            <person name="Ward N."/>
            <person name="Robb F.T."/>
            <person name="Eisen J.A."/>
        </authorList>
    </citation>
    <scope>NUCLEOTIDE SEQUENCE [LARGE SCALE GENOMIC DNA]</scope>
    <source>
        <strain evidence="3">ATCC 35947 / DSM 3960 / H-6-12</strain>
    </source>
</reference>
<dbReference type="InterPro" id="IPR011990">
    <property type="entry name" value="TPR-like_helical_dom_sf"/>
</dbReference>
<name>B5YCA2_DICT6</name>
<dbReference type="SUPFAM" id="SSF48452">
    <property type="entry name" value="TPR-like"/>
    <property type="match status" value="1"/>
</dbReference>
<dbReference type="InterPro" id="IPR001387">
    <property type="entry name" value="Cro/C1-type_HTH"/>
</dbReference>